<evidence type="ECO:0000313" key="7">
    <source>
        <dbReference type="EMBL" id="TKR61410.1"/>
    </source>
</evidence>
<dbReference type="PANTHER" id="PTHR25462">
    <property type="entry name" value="BONUS, ISOFORM C-RELATED"/>
    <property type="match status" value="1"/>
</dbReference>
<dbReference type="PANTHER" id="PTHR25462:SF291">
    <property type="entry name" value="E3 UBIQUITIN-PROTEIN LIGASE TRIM45"/>
    <property type="match status" value="1"/>
</dbReference>
<evidence type="ECO:0000256" key="5">
    <source>
        <dbReference type="SAM" id="MobiDB-lite"/>
    </source>
</evidence>
<feature type="compositionally biased region" description="Polar residues" evidence="5">
    <location>
        <begin position="368"/>
        <end position="379"/>
    </location>
</feature>
<dbReference type="STRING" id="34508.A0A4U5LYQ7"/>
<evidence type="ECO:0000313" key="8">
    <source>
        <dbReference type="Proteomes" id="UP000298663"/>
    </source>
</evidence>
<dbReference type="InterPro" id="IPR027370">
    <property type="entry name" value="Znf-RING_euk"/>
</dbReference>
<dbReference type="GO" id="GO:0061630">
    <property type="term" value="F:ubiquitin protein ligase activity"/>
    <property type="evidence" value="ECO:0007669"/>
    <property type="project" value="TreeGrafter"/>
</dbReference>
<comment type="caution">
    <text evidence="7">The sequence shown here is derived from an EMBL/GenBank/DDBJ whole genome shotgun (WGS) entry which is preliminary data.</text>
</comment>
<evidence type="ECO:0000259" key="6">
    <source>
        <dbReference type="PROSITE" id="PS50089"/>
    </source>
</evidence>
<feature type="region of interest" description="Disordered" evidence="5">
    <location>
        <begin position="356"/>
        <end position="388"/>
    </location>
</feature>
<evidence type="ECO:0000256" key="4">
    <source>
        <dbReference type="PROSITE-ProRule" id="PRU00175"/>
    </source>
</evidence>
<dbReference type="InterPro" id="IPR013083">
    <property type="entry name" value="Znf_RING/FYVE/PHD"/>
</dbReference>
<dbReference type="Pfam" id="PF13445">
    <property type="entry name" value="zf-RING_UBOX"/>
    <property type="match status" value="1"/>
</dbReference>
<feature type="compositionally biased region" description="Acidic residues" evidence="5">
    <location>
        <begin position="269"/>
        <end position="281"/>
    </location>
</feature>
<sequence>MDDILGRHEKTLQCPICFNVFDKPVQMACGHTYCRDCLKAYIDNSRKRDVRGGQLIDCALCRETCRVQDIPLNINWVVQEATEVYKKLKAMKHIKCSECASIMDNTSRFFLCDTCIEQDVSVCVTKKVICGACGLTSHKSHEVRELQKATENDRRKRRAKVKRNFERPRSKVPELDDAINGLFSKVQSIRSNIGEQIKKHEEIDARFEEPVMFERTLEEIASESKDQSTTICRWIQSCISHLSDMERQLPNAPPPPPALNVSSDVVTISDDEEEEQEESGDDSNSSDSLHSILSQRSSTNFVPKLENESNRTSIVHQLLDSSFDDPLTPSTSSGFGLSPWGMPSSFDPHSSFFAAHMQQQQQPQSSSNVQYPSAFQGHSNRLPAMYPGTAAFPKPVPGYSSGRPSYLHMSAGYPNQQ</sequence>
<dbReference type="InterPro" id="IPR017907">
    <property type="entry name" value="Znf_RING_CS"/>
</dbReference>
<evidence type="ECO:0000256" key="2">
    <source>
        <dbReference type="ARBA" id="ARBA00022771"/>
    </source>
</evidence>
<organism evidence="7 8">
    <name type="scientific">Steinernema carpocapsae</name>
    <name type="common">Entomopathogenic nematode</name>
    <dbReference type="NCBI Taxonomy" id="34508"/>
    <lineage>
        <taxon>Eukaryota</taxon>
        <taxon>Metazoa</taxon>
        <taxon>Ecdysozoa</taxon>
        <taxon>Nematoda</taxon>
        <taxon>Chromadorea</taxon>
        <taxon>Rhabditida</taxon>
        <taxon>Tylenchina</taxon>
        <taxon>Panagrolaimomorpha</taxon>
        <taxon>Strongyloidoidea</taxon>
        <taxon>Steinernematidae</taxon>
        <taxon>Steinernema</taxon>
    </lineage>
</organism>
<dbReference type="InterPro" id="IPR001841">
    <property type="entry name" value="Znf_RING"/>
</dbReference>
<dbReference type="GO" id="GO:0008270">
    <property type="term" value="F:zinc ion binding"/>
    <property type="evidence" value="ECO:0007669"/>
    <property type="project" value="UniProtKB-KW"/>
</dbReference>
<dbReference type="Proteomes" id="UP000298663">
    <property type="component" value="Unassembled WGS sequence"/>
</dbReference>
<evidence type="ECO:0000256" key="1">
    <source>
        <dbReference type="ARBA" id="ARBA00022723"/>
    </source>
</evidence>
<dbReference type="SUPFAM" id="SSF57850">
    <property type="entry name" value="RING/U-box"/>
    <property type="match status" value="1"/>
</dbReference>
<protein>
    <recommendedName>
        <fullName evidence="6">RING-type domain-containing protein</fullName>
    </recommendedName>
</protein>
<dbReference type="AlphaFoldDB" id="A0A4U5LYQ7"/>
<reference evidence="7 8" key="1">
    <citation type="journal article" date="2015" name="Genome Biol.">
        <title>Comparative genomics of Steinernema reveals deeply conserved gene regulatory networks.</title>
        <authorList>
            <person name="Dillman A.R."/>
            <person name="Macchietto M."/>
            <person name="Porter C.F."/>
            <person name="Rogers A."/>
            <person name="Williams B."/>
            <person name="Antoshechkin I."/>
            <person name="Lee M.M."/>
            <person name="Goodwin Z."/>
            <person name="Lu X."/>
            <person name="Lewis E.E."/>
            <person name="Goodrich-Blair H."/>
            <person name="Stock S.P."/>
            <person name="Adams B.J."/>
            <person name="Sternberg P.W."/>
            <person name="Mortazavi A."/>
        </authorList>
    </citation>
    <scope>NUCLEOTIDE SEQUENCE [LARGE SCALE GENOMIC DNA]</scope>
    <source>
        <strain evidence="7 8">ALL</strain>
    </source>
</reference>
<proteinExistence type="predicted"/>
<dbReference type="Gene3D" id="3.30.40.10">
    <property type="entry name" value="Zinc/RING finger domain, C3HC4 (zinc finger)"/>
    <property type="match status" value="1"/>
</dbReference>
<name>A0A4U5LYQ7_STECR</name>
<gene>
    <name evidence="7" type="ORF">L596_028519</name>
</gene>
<keyword evidence="3" id="KW-0862">Zinc</keyword>
<dbReference type="OrthoDB" id="5875349at2759"/>
<keyword evidence="1" id="KW-0479">Metal-binding</keyword>
<keyword evidence="2 4" id="KW-0863">Zinc-finger</keyword>
<feature type="region of interest" description="Disordered" evidence="5">
    <location>
        <begin position="268"/>
        <end position="290"/>
    </location>
</feature>
<keyword evidence="8" id="KW-1185">Reference proteome</keyword>
<dbReference type="EMBL" id="AZBU02000011">
    <property type="protein sequence ID" value="TKR61410.1"/>
    <property type="molecule type" value="Genomic_DNA"/>
</dbReference>
<dbReference type="InterPro" id="IPR047153">
    <property type="entry name" value="TRIM45/56/19-like"/>
</dbReference>
<evidence type="ECO:0000256" key="3">
    <source>
        <dbReference type="ARBA" id="ARBA00022833"/>
    </source>
</evidence>
<accession>A0A4U5LYQ7</accession>
<feature type="compositionally biased region" description="Low complexity" evidence="5">
    <location>
        <begin position="358"/>
        <end position="367"/>
    </location>
</feature>
<dbReference type="PROSITE" id="PS50089">
    <property type="entry name" value="ZF_RING_2"/>
    <property type="match status" value="1"/>
</dbReference>
<dbReference type="PROSITE" id="PS00518">
    <property type="entry name" value="ZF_RING_1"/>
    <property type="match status" value="1"/>
</dbReference>
<dbReference type="SMART" id="SM00184">
    <property type="entry name" value="RING"/>
    <property type="match status" value="1"/>
</dbReference>
<feature type="domain" description="RING-type" evidence="6">
    <location>
        <begin position="14"/>
        <end position="62"/>
    </location>
</feature>
<reference evidence="7 8" key="2">
    <citation type="journal article" date="2019" name="G3 (Bethesda)">
        <title>Hybrid Assembly of the Genome of the Entomopathogenic Nematode Steinernema carpocapsae Identifies the X-Chromosome.</title>
        <authorList>
            <person name="Serra L."/>
            <person name="Macchietto M."/>
            <person name="Macias-Munoz A."/>
            <person name="McGill C.J."/>
            <person name="Rodriguez I.M."/>
            <person name="Rodriguez B."/>
            <person name="Murad R."/>
            <person name="Mortazavi A."/>
        </authorList>
    </citation>
    <scope>NUCLEOTIDE SEQUENCE [LARGE SCALE GENOMIC DNA]</scope>
    <source>
        <strain evidence="7 8">ALL</strain>
    </source>
</reference>